<evidence type="ECO:0000256" key="7">
    <source>
        <dbReference type="ARBA" id="ARBA00023170"/>
    </source>
</evidence>
<feature type="transmembrane region" description="Helical" evidence="11">
    <location>
        <begin position="43"/>
        <end position="67"/>
    </location>
</feature>
<dbReference type="SMART" id="SM01381">
    <property type="entry name" value="7TM_GPCR_Srsx"/>
    <property type="match status" value="1"/>
</dbReference>
<keyword evidence="13" id="KW-1185">Reference proteome</keyword>
<keyword evidence="7 9" id="KW-0675">Receptor</keyword>
<comment type="similarity">
    <text evidence="9">Belongs to the G-protein coupled receptor 1 family.</text>
</comment>
<dbReference type="GO" id="GO:0004930">
    <property type="term" value="F:G protein-coupled receptor activity"/>
    <property type="evidence" value="ECO:0007669"/>
    <property type="project" value="UniProtKB-KW"/>
</dbReference>
<dbReference type="InterPro" id="IPR000276">
    <property type="entry name" value="GPCR_Rhodpsn"/>
</dbReference>
<evidence type="ECO:0000256" key="9">
    <source>
        <dbReference type="RuleBase" id="RU000688"/>
    </source>
</evidence>
<keyword evidence="8 9" id="KW-0807">Transducer</keyword>
<dbReference type="AlphaFoldDB" id="A0A6S7H5Y8"/>
<dbReference type="InterPro" id="IPR017452">
    <property type="entry name" value="GPCR_Rhodpsn_7TM"/>
</dbReference>
<keyword evidence="5 9" id="KW-0297">G-protein coupled receptor</keyword>
<dbReference type="PRINTS" id="PR00237">
    <property type="entry name" value="GPCRRHODOPSN"/>
</dbReference>
<evidence type="ECO:0000256" key="5">
    <source>
        <dbReference type="ARBA" id="ARBA00023040"/>
    </source>
</evidence>
<gene>
    <name evidence="12" type="ORF">PACLA_8A082686</name>
</gene>
<feature type="region of interest" description="Disordered" evidence="10">
    <location>
        <begin position="416"/>
        <end position="470"/>
    </location>
</feature>
<feature type="compositionally biased region" description="Polar residues" evidence="10">
    <location>
        <begin position="416"/>
        <end position="454"/>
    </location>
</feature>
<keyword evidence="4 11" id="KW-1133">Transmembrane helix</keyword>
<proteinExistence type="inferred from homology"/>
<dbReference type="Pfam" id="PF00001">
    <property type="entry name" value="7tm_1"/>
    <property type="match status" value="1"/>
</dbReference>
<reference evidence="12" key="1">
    <citation type="submission" date="2020-04" db="EMBL/GenBank/DDBJ databases">
        <authorList>
            <person name="Alioto T."/>
            <person name="Alioto T."/>
            <person name="Gomez Garrido J."/>
        </authorList>
    </citation>
    <scope>NUCLEOTIDE SEQUENCE</scope>
    <source>
        <strain evidence="12">A484AB</strain>
    </source>
</reference>
<feature type="transmembrane region" description="Helical" evidence="11">
    <location>
        <begin position="176"/>
        <end position="200"/>
    </location>
</feature>
<name>A0A6S7H5Y8_PARCT</name>
<feature type="compositionally biased region" description="Basic residues" evidence="10">
    <location>
        <begin position="461"/>
        <end position="470"/>
    </location>
</feature>
<dbReference type="OrthoDB" id="10071887at2759"/>
<dbReference type="Gene3D" id="1.20.1070.10">
    <property type="entry name" value="Rhodopsin 7-helix transmembrane proteins"/>
    <property type="match status" value="2"/>
</dbReference>
<evidence type="ECO:0000256" key="11">
    <source>
        <dbReference type="SAM" id="Phobius"/>
    </source>
</evidence>
<keyword evidence="3 9" id="KW-0812">Transmembrane</keyword>
<comment type="caution">
    <text evidence="12">The sequence shown here is derived from an EMBL/GenBank/DDBJ whole genome shotgun (WGS) entry which is preliminary data.</text>
</comment>
<accession>A0A6S7H5Y8</accession>
<evidence type="ECO:0000313" key="12">
    <source>
        <dbReference type="EMBL" id="CAB3999669.1"/>
    </source>
</evidence>
<dbReference type="PANTHER" id="PTHR22752:SF14">
    <property type="entry name" value="G-PROTEIN COUPLED RECEPTORS FAMILY 1 PROFILE DOMAIN-CONTAINING PROTEIN"/>
    <property type="match status" value="1"/>
</dbReference>
<protein>
    <submittedName>
        <fullName evidence="12">Tyramine receptor 1-like</fullName>
    </submittedName>
</protein>
<dbReference type="PROSITE" id="PS50262">
    <property type="entry name" value="G_PROTEIN_RECEP_F1_2"/>
    <property type="match status" value="1"/>
</dbReference>
<dbReference type="GO" id="GO:0005886">
    <property type="term" value="C:plasma membrane"/>
    <property type="evidence" value="ECO:0007669"/>
    <property type="project" value="UniProtKB-SubCell"/>
</dbReference>
<evidence type="ECO:0000313" key="13">
    <source>
        <dbReference type="Proteomes" id="UP001152795"/>
    </source>
</evidence>
<evidence type="ECO:0000256" key="8">
    <source>
        <dbReference type="ARBA" id="ARBA00023224"/>
    </source>
</evidence>
<keyword evidence="2" id="KW-1003">Cell membrane</keyword>
<sequence>MDSYDTFRFILHLLFILLIVLGSLLILLVIYITKQYQSPSGVLIGNLALIDLLVGGFLLPFGIPALFFDGWSSGRELCVLNGFTNQVLSCVAPGGPGYEVGVALLTLAAISLDRYVAIIHAIRYHQIMTLKRVWLIIFILWVFGVISGIFPLLGWGRYIYLHGTSLCVTDFKSDKSFTLFIFVVVFGIPLNVIFVTYFQIFRAVRKQVRAIRCNYVHPTNQMIYELDKVQQANQKANQLTNNEIRVRQTNQLTNDQLTSEDAVQLTNQITEELANENTVYSTNQSAFRLTNDTVVQLSNQTTEELANGNTVYSTNQSALQLTNDTALQLTNQGTNKLTNGNAVHQSIAQWTNENEVQLTNQTAGQLTNENAVQLTNPRASQLPNENTFHPTYRNSVELTNENAVHSPMLDTLTNQRESFPTNQDTPRTTSLTNQNTPFHPQANQSKAKAYTTNQNKEHKPTKTTLPKRKSFHTKLKQESKAALTMLAIIGVFVLSLTPFAVYNLYCLHTGKRYETADFITSKVAYSNAIFNPLVYGMMNPLFRKGFYQVFYTIFRCKRNKV</sequence>
<dbReference type="PANTHER" id="PTHR22752">
    <property type="entry name" value="G PROTEIN-COUPLED RECEPTOR"/>
    <property type="match status" value="1"/>
</dbReference>
<feature type="transmembrane region" description="Helical" evidence="11">
    <location>
        <begin position="6"/>
        <end position="31"/>
    </location>
</feature>
<evidence type="ECO:0000256" key="3">
    <source>
        <dbReference type="ARBA" id="ARBA00022692"/>
    </source>
</evidence>
<keyword evidence="6 11" id="KW-0472">Membrane</keyword>
<evidence type="ECO:0000256" key="1">
    <source>
        <dbReference type="ARBA" id="ARBA00004651"/>
    </source>
</evidence>
<evidence type="ECO:0000256" key="4">
    <source>
        <dbReference type="ARBA" id="ARBA00022989"/>
    </source>
</evidence>
<comment type="subcellular location">
    <subcellularLocation>
        <location evidence="1">Cell membrane</location>
        <topology evidence="1">Multi-pass membrane protein</topology>
    </subcellularLocation>
</comment>
<dbReference type="EMBL" id="CACRXK020003645">
    <property type="protein sequence ID" value="CAB3999669.1"/>
    <property type="molecule type" value="Genomic_DNA"/>
</dbReference>
<dbReference type="PROSITE" id="PS00237">
    <property type="entry name" value="G_PROTEIN_RECEP_F1_1"/>
    <property type="match status" value="1"/>
</dbReference>
<feature type="transmembrane region" description="Helical" evidence="11">
    <location>
        <begin position="481"/>
        <end position="505"/>
    </location>
</feature>
<evidence type="ECO:0000256" key="2">
    <source>
        <dbReference type="ARBA" id="ARBA00022475"/>
    </source>
</evidence>
<organism evidence="12 13">
    <name type="scientific">Paramuricea clavata</name>
    <name type="common">Red gorgonian</name>
    <name type="synonym">Violescent sea-whip</name>
    <dbReference type="NCBI Taxonomy" id="317549"/>
    <lineage>
        <taxon>Eukaryota</taxon>
        <taxon>Metazoa</taxon>
        <taxon>Cnidaria</taxon>
        <taxon>Anthozoa</taxon>
        <taxon>Octocorallia</taxon>
        <taxon>Malacalcyonacea</taxon>
        <taxon>Plexauridae</taxon>
        <taxon>Paramuricea</taxon>
    </lineage>
</organism>
<dbReference type="CDD" id="cd00637">
    <property type="entry name" value="7tm_classA_rhodopsin-like"/>
    <property type="match status" value="1"/>
</dbReference>
<evidence type="ECO:0000256" key="6">
    <source>
        <dbReference type="ARBA" id="ARBA00023136"/>
    </source>
</evidence>
<evidence type="ECO:0000256" key="10">
    <source>
        <dbReference type="SAM" id="MobiDB-lite"/>
    </source>
</evidence>
<dbReference type="Proteomes" id="UP001152795">
    <property type="component" value="Unassembled WGS sequence"/>
</dbReference>
<dbReference type="SUPFAM" id="SSF81321">
    <property type="entry name" value="Family A G protein-coupled receptor-like"/>
    <property type="match status" value="1"/>
</dbReference>
<feature type="transmembrane region" description="Helical" evidence="11">
    <location>
        <begin position="134"/>
        <end position="156"/>
    </location>
</feature>